<feature type="compositionally biased region" description="Basic and acidic residues" evidence="1">
    <location>
        <begin position="52"/>
        <end position="66"/>
    </location>
</feature>
<proteinExistence type="predicted"/>
<feature type="region of interest" description="Disordered" evidence="1">
    <location>
        <begin position="101"/>
        <end position="130"/>
    </location>
</feature>
<keyword evidence="3" id="KW-1185">Reference proteome</keyword>
<reference evidence="3" key="1">
    <citation type="submission" date="2013-01" db="EMBL/GenBank/DDBJ databases">
        <title>Draft Genome Sequence of a Mulberry Tree, Morus notabilis C.K. Schneid.</title>
        <authorList>
            <person name="He N."/>
            <person name="Zhao S."/>
        </authorList>
    </citation>
    <scope>NUCLEOTIDE SEQUENCE</scope>
</reference>
<organism evidence="2 3">
    <name type="scientific">Morus notabilis</name>
    <dbReference type="NCBI Taxonomy" id="981085"/>
    <lineage>
        <taxon>Eukaryota</taxon>
        <taxon>Viridiplantae</taxon>
        <taxon>Streptophyta</taxon>
        <taxon>Embryophyta</taxon>
        <taxon>Tracheophyta</taxon>
        <taxon>Spermatophyta</taxon>
        <taxon>Magnoliopsida</taxon>
        <taxon>eudicotyledons</taxon>
        <taxon>Gunneridae</taxon>
        <taxon>Pentapetalae</taxon>
        <taxon>rosids</taxon>
        <taxon>fabids</taxon>
        <taxon>Rosales</taxon>
        <taxon>Moraceae</taxon>
        <taxon>Moreae</taxon>
        <taxon>Morus</taxon>
    </lineage>
</organism>
<name>W9SB47_9ROSA</name>
<dbReference type="AlphaFoldDB" id="W9SB47"/>
<evidence type="ECO:0000256" key="1">
    <source>
        <dbReference type="SAM" id="MobiDB-lite"/>
    </source>
</evidence>
<dbReference type="Proteomes" id="UP000030645">
    <property type="component" value="Unassembled WGS sequence"/>
</dbReference>
<sequence>MTSVPPPSQDSGDFSGRFSRRSSSVASVAVGSYAQKSCEDLPSRGGGGSPPHDYDGERSPLRGGHNERDLFFPFLAQSYNAENERSSCFIFGGGAPHNNDDSLLGGGGFLGDREKNERSPGTIGRWSSSQRRWFTTGGKELLSDGDVI</sequence>
<protein>
    <submittedName>
        <fullName evidence="2">Uncharacterized protein</fullName>
    </submittedName>
</protein>
<gene>
    <name evidence="2" type="ORF">L484_015184</name>
</gene>
<accession>W9SB47</accession>
<dbReference type="EMBL" id="KE346013">
    <property type="protein sequence ID" value="EXC24167.1"/>
    <property type="molecule type" value="Genomic_DNA"/>
</dbReference>
<evidence type="ECO:0000313" key="2">
    <source>
        <dbReference type="EMBL" id="EXC24167.1"/>
    </source>
</evidence>
<evidence type="ECO:0000313" key="3">
    <source>
        <dbReference type="Proteomes" id="UP000030645"/>
    </source>
</evidence>
<feature type="region of interest" description="Disordered" evidence="1">
    <location>
        <begin position="36"/>
        <end position="66"/>
    </location>
</feature>